<keyword evidence="5" id="KW-0378">Hydrolase</keyword>
<dbReference type="GO" id="GO:0003993">
    <property type="term" value="F:acid phosphatase activity"/>
    <property type="evidence" value="ECO:0007669"/>
    <property type="project" value="UniProtKB-EC"/>
</dbReference>
<dbReference type="PhylomeDB" id="T1IIN8"/>
<dbReference type="EC" id="3.1.3.2" evidence="3"/>
<sequence length="411" mass="46772">MLLSSFGFSKSILWTFLIILNSLLIADAGNSQLKMVQLLFRHGDRTPTKTFPKDQWKDAWPDGLGQLTTLGMQQQFRTGEYLRKRYSHLINDTYNHRTVHVQSTDVDRTLMSAYANLAGFMPPTGRHVWNTNLTWQPIPVHTLPQKEDYLLSLNSDCPQYKKLFAEQMTSPEAEKVNSQSKDFFKFLEKHTGLSINNFNQASSIFDILLIQQIHNLTQPAWVSDDLMERLGLIHLLNVCLRVKTQEQRRLRGGPLIGEMIKNMENKINNRHEKHKIYMYSAHDATVVSVLAALDVFEPHAPPYCSMIMVELLTENGTNFVKILYRNDTSREPYELALKGCSSPCPFNEFVKITEAVIPEDIQEECVSYEDTSVALVGVIAASVISCAVLIAAVAGYAYFKRKRATYKKSLA</sequence>
<keyword evidence="4 9" id="KW-0732">Signal</keyword>
<dbReference type="InterPro" id="IPR000560">
    <property type="entry name" value="His_Pase_clade-2"/>
</dbReference>
<keyword evidence="8" id="KW-1133">Transmembrane helix</keyword>
<dbReference type="Gene3D" id="3.40.50.1240">
    <property type="entry name" value="Phosphoglycerate mutase-like"/>
    <property type="match status" value="1"/>
</dbReference>
<accession>T1IIN8</accession>
<dbReference type="InterPro" id="IPR033379">
    <property type="entry name" value="Acid_Pase_AS"/>
</dbReference>
<dbReference type="PANTHER" id="PTHR11567">
    <property type="entry name" value="ACID PHOSPHATASE-RELATED"/>
    <property type="match status" value="1"/>
</dbReference>
<reference evidence="11" key="1">
    <citation type="submission" date="2011-05" db="EMBL/GenBank/DDBJ databases">
        <authorList>
            <person name="Richards S.R."/>
            <person name="Qu J."/>
            <person name="Jiang H."/>
            <person name="Jhangiani S.N."/>
            <person name="Agravi P."/>
            <person name="Goodspeed R."/>
            <person name="Gross S."/>
            <person name="Mandapat C."/>
            <person name="Jackson L."/>
            <person name="Mathew T."/>
            <person name="Pu L."/>
            <person name="Thornton R."/>
            <person name="Saada N."/>
            <person name="Wilczek-Boney K.B."/>
            <person name="Lee S."/>
            <person name="Kovar C."/>
            <person name="Wu Y."/>
            <person name="Scherer S.E."/>
            <person name="Worley K.C."/>
            <person name="Muzny D.M."/>
            <person name="Gibbs R."/>
        </authorList>
    </citation>
    <scope>NUCLEOTIDE SEQUENCE</scope>
    <source>
        <strain evidence="11">Brora</strain>
    </source>
</reference>
<dbReference type="PROSITE" id="PS00778">
    <property type="entry name" value="HIS_ACID_PHOSPHAT_2"/>
    <property type="match status" value="1"/>
</dbReference>
<keyword evidence="8" id="KW-0472">Membrane</keyword>
<dbReference type="SUPFAM" id="SSF53254">
    <property type="entry name" value="Phosphoglycerate mutase-like"/>
    <property type="match status" value="1"/>
</dbReference>
<evidence type="ECO:0000256" key="9">
    <source>
        <dbReference type="SAM" id="SignalP"/>
    </source>
</evidence>
<keyword evidence="11" id="KW-1185">Reference proteome</keyword>
<protein>
    <recommendedName>
        <fullName evidence="3">acid phosphatase</fullName>
        <ecNumber evidence="3">3.1.3.2</ecNumber>
    </recommendedName>
</protein>
<dbReference type="InterPro" id="IPR050645">
    <property type="entry name" value="Histidine_acid_phosphatase"/>
</dbReference>
<evidence type="ECO:0000313" key="11">
    <source>
        <dbReference type="Proteomes" id="UP000014500"/>
    </source>
</evidence>
<feature type="transmembrane region" description="Helical" evidence="8">
    <location>
        <begin position="373"/>
        <end position="399"/>
    </location>
</feature>
<dbReference type="Pfam" id="PF00328">
    <property type="entry name" value="His_Phos_2"/>
    <property type="match status" value="1"/>
</dbReference>
<dbReference type="EMBL" id="JH430209">
    <property type="status" value="NOT_ANNOTATED_CDS"/>
    <property type="molecule type" value="Genomic_DNA"/>
</dbReference>
<keyword evidence="6" id="KW-1015">Disulfide bond</keyword>
<dbReference type="PROSITE" id="PS00616">
    <property type="entry name" value="HIS_ACID_PHOSPHAT_1"/>
    <property type="match status" value="1"/>
</dbReference>
<evidence type="ECO:0000256" key="6">
    <source>
        <dbReference type="ARBA" id="ARBA00023157"/>
    </source>
</evidence>
<evidence type="ECO:0000256" key="4">
    <source>
        <dbReference type="ARBA" id="ARBA00022729"/>
    </source>
</evidence>
<dbReference type="CDD" id="cd07061">
    <property type="entry name" value="HP_HAP_like"/>
    <property type="match status" value="1"/>
</dbReference>
<feature type="chain" id="PRO_5004579214" description="acid phosphatase" evidence="9">
    <location>
        <begin position="29"/>
        <end position="411"/>
    </location>
</feature>
<evidence type="ECO:0000256" key="2">
    <source>
        <dbReference type="ARBA" id="ARBA00005375"/>
    </source>
</evidence>
<dbReference type="HOGENOM" id="CLU_030431_1_1_1"/>
<comment type="catalytic activity">
    <reaction evidence="1">
        <text>a phosphate monoester + H2O = an alcohol + phosphate</text>
        <dbReference type="Rhea" id="RHEA:15017"/>
        <dbReference type="ChEBI" id="CHEBI:15377"/>
        <dbReference type="ChEBI" id="CHEBI:30879"/>
        <dbReference type="ChEBI" id="CHEBI:43474"/>
        <dbReference type="ChEBI" id="CHEBI:67140"/>
        <dbReference type="EC" id="3.1.3.2"/>
    </reaction>
</comment>
<dbReference type="STRING" id="126957.T1IIN8"/>
<dbReference type="AlphaFoldDB" id="T1IIN8"/>
<evidence type="ECO:0000256" key="8">
    <source>
        <dbReference type="SAM" id="Phobius"/>
    </source>
</evidence>
<feature type="signal peptide" evidence="9">
    <location>
        <begin position="1"/>
        <end position="28"/>
    </location>
</feature>
<keyword evidence="8" id="KW-0812">Transmembrane</keyword>
<organism evidence="10 11">
    <name type="scientific">Strigamia maritima</name>
    <name type="common">European centipede</name>
    <name type="synonym">Geophilus maritimus</name>
    <dbReference type="NCBI Taxonomy" id="126957"/>
    <lineage>
        <taxon>Eukaryota</taxon>
        <taxon>Metazoa</taxon>
        <taxon>Ecdysozoa</taxon>
        <taxon>Arthropoda</taxon>
        <taxon>Myriapoda</taxon>
        <taxon>Chilopoda</taxon>
        <taxon>Pleurostigmophora</taxon>
        <taxon>Geophilomorpha</taxon>
        <taxon>Linotaeniidae</taxon>
        <taxon>Strigamia</taxon>
    </lineage>
</organism>
<evidence type="ECO:0000256" key="3">
    <source>
        <dbReference type="ARBA" id="ARBA00012646"/>
    </source>
</evidence>
<reference evidence="10" key="2">
    <citation type="submission" date="2015-02" db="UniProtKB">
        <authorList>
            <consortium name="EnsemblMetazoa"/>
        </authorList>
    </citation>
    <scope>IDENTIFICATION</scope>
</reference>
<evidence type="ECO:0000313" key="10">
    <source>
        <dbReference type="EnsemblMetazoa" id="SMAR000741-PA"/>
    </source>
</evidence>
<dbReference type="eggNOG" id="KOG3720">
    <property type="taxonomic scope" value="Eukaryota"/>
</dbReference>
<dbReference type="EnsemblMetazoa" id="SMAR000741-RA">
    <property type="protein sequence ID" value="SMAR000741-PA"/>
    <property type="gene ID" value="SMAR000741"/>
</dbReference>
<dbReference type="OMA" id="PRDKKVW"/>
<comment type="similarity">
    <text evidence="2">Belongs to the histidine acid phosphatase family.</text>
</comment>
<evidence type="ECO:0000256" key="7">
    <source>
        <dbReference type="ARBA" id="ARBA00023180"/>
    </source>
</evidence>
<dbReference type="InterPro" id="IPR029033">
    <property type="entry name" value="His_PPase_superfam"/>
</dbReference>
<evidence type="ECO:0000256" key="1">
    <source>
        <dbReference type="ARBA" id="ARBA00000032"/>
    </source>
</evidence>
<dbReference type="Proteomes" id="UP000014500">
    <property type="component" value="Unassembled WGS sequence"/>
</dbReference>
<keyword evidence="7" id="KW-0325">Glycoprotein</keyword>
<dbReference type="PANTHER" id="PTHR11567:SF211">
    <property type="entry name" value="PROSTATIC ACID PHOSPHATASE"/>
    <property type="match status" value="1"/>
</dbReference>
<name>T1IIN8_STRMM</name>
<evidence type="ECO:0000256" key="5">
    <source>
        <dbReference type="ARBA" id="ARBA00022801"/>
    </source>
</evidence>
<proteinExistence type="inferred from homology"/>